<organism evidence="1 2">
    <name type="scientific">Candidatus Contendobacter odensis Run_B_J11</name>
    <dbReference type="NCBI Taxonomy" id="1400861"/>
    <lineage>
        <taxon>Bacteria</taxon>
        <taxon>Pseudomonadati</taxon>
        <taxon>Pseudomonadota</taxon>
        <taxon>Gammaproteobacteria</taxon>
        <taxon>Candidatus Competibacteraceae</taxon>
        <taxon>Candidatus Contendibacter</taxon>
    </lineage>
</organism>
<dbReference type="Proteomes" id="UP000019184">
    <property type="component" value="Unassembled WGS sequence"/>
</dbReference>
<evidence type="ECO:0000313" key="1">
    <source>
        <dbReference type="EMBL" id="CDH44048.1"/>
    </source>
</evidence>
<accession>A0A7U7G8Y8</accession>
<comment type="caution">
    <text evidence="1">The sequence shown here is derived from an EMBL/GenBank/DDBJ whole genome shotgun (WGS) entry which is preliminary data.</text>
</comment>
<name>A0A7U7G8Y8_9GAMM</name>
<reference evidence="1 2" key="1">
    <citation type="journal article" date="2014" name="ISME J.">
        <title>Candidatus Competibacter-lineage genomes retrieved from metagenomes reveal functional metabolic diversity.</title>
        <authorList>
            <person name="McIlroy S.J."/>
            <person name="Albertsen M."/>
            <person name="Andresen E.K."/>
            <person name="Saunders A.M."/>
            <person name="Kristiansen R."/>
            <person name="Stokholm-Bjerregaard M."/>
            <person name="Nielsen K.L."/>
            <person name="Nielsen P.H."/>
        </authorList>
    </citation>
    <scope>NUCLEOTIDE SEQUENCE [LARGE SCALE GENOMIC DNA]</scope>
    <source>
        <strain evidence="1 2">Run_B_J11</strain>
    </source>
</reference>
<gene>
    <name evidence="1" type="ORF">BN874_1450002</name>
</gene>
<dbReference type="EMBL" id="CBTK010000052">
    <property type="protein sequence ID" value="CDH44048.1"/>
    <property type="molecule type" value="Genomic_DNA"/>
</dbReference>
<sequence>MSRPACSGCWVRIPKACCKAYSPPWKETVECVEKINDCRSRIHAADGSRYDNITDGSLSKFSDHYHYYHDNIIIKLDIETTPRDSTIGEKFNTGLSLSVIPA</sequence>
<evidence type="ECO:0000313" key="2">
    <source>
        <dbReference type="Proteomes" id="UP000019184"/>
    </source>
</evidence>
<proteinExistence type="predicted"/>
<protein>
    <submittedName>
        <fullName evidence="1">Uncharacterized protein</fullName>
    </submittedName>
</protein>
<dbReference type="AlphaFoldDB" id="A0A7U7G8Y8"/>
<keyword evidence="2" id="KW-1185">Reference proteome</keyword>